<feature type="region of interest" description="Disordered" evidence="1">
    <location>
        <begin position="74"/>
        <end position="93"/>
    </location>
</feature>
<dbReference type="PANTHER" id="PTHR19346:SF4">
    <property type="entry name" value="SUGAR PHOSPHATE TRANSPORTER DOMAIN-CONTAINING PROTEIN"/>
    <property type="match status" value="1"/>
</dbReference>
<keyword evidence="2" id="KW-0812">Transmembrane</keyword>
<keyword evidence="2" id="KW-0472">Membrane</keyword>
<feature type="transmembrane region" description="Helical" evidence="2">
    <location>
        <begin position="7"/>
        <end position="38"/>
    </location>
</feature>
<dbReference type="SUPFAM" id="SSF103481">
    <property type="entry name" value="Multidrug resistance efflux transporter EmrE"/>
    <property type="match status" value="1"/>
</dbReference>
<organism evidence="3 4">
    <name type="scientific">Geotrichum candidum</name>
    <name type="common">Oospora lactis</name>
    <name type="synonym">Dipodascus geotrichum</name>
    <dbReference type="NCBI Taxonomy" id="1173061"/>
    <lineage>
        <taxon>Eukaryota</taxon>
        <taxon>Fungi</taxon>
        <taxon>Dikarya</taxon>
        <taxon>Ascomycota</taxon>
        <taxon>Saccharomycotina</taxon>
        <taxon>Dipodascomycetes</taxon>
        <taxon>Dipodascales</taxon>
        <taxon>Dipodascaceae</taxon>
        <taxon>Geotrichum</taxon>
    </lineage>
</organism>
<dbReference type="EMBL" id="QQZK01000024">
    <property type="protein sequence ID" value="KAF5103269.1"/>
    <property type="molecule type" value="Genomic_DNA"/>
</dbReference>
<reference evidence="3" key="2">
    <citation type="submission" date="2020-01" db="EMBL/GenBank/DDBJ databases">
        <authorList>
            <person name="Perkins V."/>
            <person name="Lessard M.-H."/>
            <person name="Dugat-Bony E."/>
            <person name="Frenette M."/>
            <person name="Labrie S."/>
        </authorList>
    </citation>
    <scope>NUCLEOTIDE SEQUENCE</scope>
    <source>
        <strain evidence="3">LMA-70</strain>
    </source>
</reference>
<feature type="transmembrane region" description="Helical" evidence="2">
    <location>
        <begin position="44"/>
        <end position="65"/>
    </location>
</feature>
<dbReference type="PANTHER" id="PTHR19346">
    <property type="entry name" value="SUGAR PHOSPHATE TRANSPORTER DOMAIN-CONTAINING PROTEIN"/>
    <property type="match status" value="1"/>
</dbReference>
<dbReference type="AlphaFoldDB" id="A0A9P5G6H1"/>
<accession>A0A9P5G6H1</accession>
<evidence type="ECO:0000313" key="3">
    <source>
        <dbReference type="EMBL" id="KAF5103269.1"/>
    </source>
</evidence>
<dbReference type="Proteomes" id="UP000750522">
    <property type="component" value="Unassembled WGS sequence"/>
</dbReference>
<dbReference type="InterPro" id="IPR037185">
    <property type="entry name" value="EmrE-like"/>
</dbReference>
<dbReference type="InterPro" id="IPR026505">
    <property type="entry name" value="Solute_c_fam_35_mem_F3/F4"/>
</dbReference>
<gene>
    <name evidence="3" type="ORF">DV451_001564</name>
</gene>
<name>A0A9P5G6H1_GEOCN</name>
<keyword evidence="2" id="KW-1133">Transmembrane helix</keyword>
<evidence type="ECO:0000256" key="1">
    <source>
        <dbReference type="SAM" id="MobiDB-lite"/>
    </source>
</evidence>
<feature type="compositionally biased region" description="Basic and acidic residues" evidence="1">
    <location>
        <begin position="80"/>
        <end position="93"/>
    </location>
</feature>
<sequence length="93" mass="10219">MLFSGGMLVLMSLTSPVLSSVASLLTIFIVAIVDWLLFSTPVSLAGIIGGIFIIIAFVMLSVATWRELAAEEEEGQELENEYRERELLRDEGV</sequence>
<comment type="caution">
    <text evidence="3">The sequence shown here is derived from an EMBL/GenBank/DDBJ whole genome shotgun (WGS) entry which is preliminary data.</text>
</comment>
<reference evidence="3" key="1">
    <citation type="journal article" date="2020" name="Front. Microbiol.">
        <title>Phenotypic and Genetic Characterization of the Cheese Ripening Yeast Geotrichum candidum.</title>
        <authorList>
            <person name="Perkins V."/>
            <person name="Vignola S."/>
            <person name="Lessard M.H."/>
            <person name="Plante P.L."/>
            <person name="Corbeil J."/>
            <person name="Dugat-Bony E."/>
            <person name="Frenette M."/>
            <person name="Labrie S."/>
        </authorList>
    </citation>
    <scope>NUCLEOTIDE SEQUENCE</scope>
    <source>
        <strain evidence="3">LMA-70</strain>
    </source>
</reference>
<evidence type="ECO:0000313" key="4">
    <source>
        <dbReference type="Proteomes" id="UP000750522"/>
    </source>
</evidence>
<evidence type="ECO:0000256" key="2">
    <source>
        <dbReference type="SAM" id="Phobius"/>
    </source>
</evidence>
<protein>
    <submittedName>
        <fullName evidence="3">Uncharacterized protein</fullName>
    </submittedName>
</protein>
<proteinExistence type="predicted"/>